<accession>A0A6J6DN19</accession>
<evidence type="ECO:0000313" key="2">
    <source>
        <dbReference type="EMBL" id="CAB4564379.1"/>
    </source>
</evidence>
<protein>
    <submittedName>
        <fullName evidence="2">Unannotated protein</fullName>
    </submittedName>
</protein>
<reference evidence="2" key="1">
    <citation type="submission" date="2020-05" db="EMBL/GenBank/DDBJ databases">
        <authorList>
            <person name="Chiriac C."/>
            <person name="Salcher M."/>
            <person name="Ghai R."/>
            <person name="Kavagutti S V."/>
        </authorList>
    </citation>
    <scope>NUCLEOTIDE SEQUENCE</scope>
</reference>
<dbReference type="EMBL" id="CAEZTS010000001">
    <property type="protein sequence ID" value="CAB4564379.1"/>
    <property type="molecule type" value="Genomic_DNA"/>
</dbReference>
<proteinExistence type="predicted"/>
<gene>
    <name evidence="2" type="ORF">UFOPK1722_00002</name>
</gene>
<dbReference type="AlphaFoldDB" id="A0A6J6DN19"/>
<sequence length="64" mass="6966">MGNTAPSDVPLARRWSKRNISTSAGTTRIPPPTPNIPESKPAPTPMATTRPMEYSELAVVMKLF</sequence>
<feature type="region of interest" description="Disordered" evidence="1">
    <location>
        <begin position="1"/>
        <end position="50"/>
    </location>
</feature>
<evidence type="ECO:0000256" key="1">
    <source>
        <dbReference type="SAM" id="MobiDB-lite"/>
    </source>
</evidence>
<feature type="compositionally biased region" description="Pro residues" evidence="1">
    <location>
        <begin position="29"/>
        <end position="44"/>
    </location>
</feature>
<organism evidence="2">
    <name type="scientific">freshwater metagenome</name>
    <dbReference type="NCBI Taxonomy" id="449393"/>
    <lineage>
        <taxon>unclassified sequences</taxon>
        <taxon>metagenomes</taxon>
        <taxon>ecological metagenomes</taxon>
    </lineage>
</organism>
<name>A0A6J6DN19_9ZZZZ</name>